<sequence length="183" mass="20510">VLRNFGAVPSRFNLQSKKLVGGDGVGLHSEDARVWIACPLQGKPGPGGRVFRDLDVNVARREPGRVVVQILDFDFDDANLHRVGHHLKRNNALGVLAAHYIPVDLHLRGKNPGRAEFHPARLRIGNDPQVGRLRRDLESLFECVLCHVPNHRAGLHLLIYSIFEVNDSLGADPKQEQQRNYMD</sequence>
<dbReference type="Proteomes" id="UP000264820">
    <property type="component" value="Unplaced"/>
</dbReference>
<dbReference type="AlphaFoldDB" id="A0A3Q2XPT6"/>
<keyword evidence="2" id="KW-1185">Reference proteome</keyword>
<dbReference type="OMA" id="RVWIACP"/>
<proteinExistence type="predicted"/>
<accession>A0A3Q2XPT6</accession>
<evidence type="ECO:0000313" key="1">
    <source>
        <dbReference type="Ensembl" id="ENSHCOP00000006167.1"/>
    </source>
</evidence>
<reference evidence="1" key="1">
    <citation type="submission" date="2025-08" db="UniProtKB">
        <authorList>
            <consortium name="Ensembl"/>
        </authorList>
    </citation>
    <scope>IDENTIFICATION</scope>
</reference>
<protein>
    <submittedName>
        <fullName evidence="1">Uncharacterized protein</fullName>
    </submittedName>
</protein>
<dbReference type="Ensembl" id="ENSHCOT00000004116.1">
    <property type="protein sequence ID" value="ENSHCOP00000006167.1"/>
    <property type="gene ID" value="ENSHCOG00000007915.1"/>
</dbReference>
<dbReference type="GeneTree" id="ENSGT00940000178841"/>
<reference evidence="1" key="2">
    <citation type="submission" date="2025-09" db="UniProtKB">
        <authorList>
            <consortium name="Ensembl"/>
        </authorList>
    </citation>
    <scope>IDENTIFICATION</scope>
</reference>
<evidence type="ECO:0000313" key="2">
    <source>
        <dbReference type="Proteomes" id="UP000264820"/>
    </source>
</evidence>
<name>A0A3Q2XPT6_HIPCM</name>
<organism evidence="1 2">
    <name type="scientific">Hippocampus comes</name>
    <name type="common">Tiger tail seahorse</name>
    <dbReference type="NCBI Taxonomy" id="109280"/>
    <lineage>
        <taxon>Eukaryota</taxon>
        <taxon>Metazoa</taxon>
        <taxon>Chordata</taxon>
        <taxon>Craniata</taxon>
        <taxon>Vertebrata</taxon>
        <taxon>Euteleostomi</taxon>
        <taxon>Actinopterygii</taxon>
        <taxon>Neopterygii</taxon>
        <taxon>Teleostei</taxon>
        <taxon>Neoteleostei</taxon>
        <taxon>Acanthomorphata</taxon>
        <taxon>Syngnathiaria</taxon>
        <taxon>Syngnathiformes</taxon>
        <taxon>Syngnathoidei</taxon>
        <taxon>Syngnathidae</taxon>
        <taxon>Hippocampus</taxon>
    </lineage>
</organism>